<dbReference type="OrthoDB" id="9802264at2"/>
<dbReference type="SUPFAM" id="SSF52540">
    <property type="entry name" value="P-loop containing nucleoside triphosphate hydrolases"/>
    <property type="match status" value="1"/>
</dbReference>
<organism evidence="5 6">
    <name type="scientific">Clostridium sartagoforme AAU1</name>
    <dbReference type="NCBI Taxonomy" id="1202534"/>
    <lineage>
        <taxon>Bacteria</taxon>
        <taxon>Bacillati</taxon>
        <taxon>Bacillota</taxon>
        <taxon>Clostridia</taxon>
        <taxon>Eubacteriales</taxon>
        <taxon>Clostridiaceae</taxon>
        <taxon>Clostridium</taxon>
    </lineage>
</organism>
<keyword evidence="2" id="KW-0547">Nucleotide-binding</keyword>
<evidence type="ECO:0000256" key="3">
    <source>
        <dbReference type="ARBA" id="ARBA00022840"/>
    </source>
</evidence>
<dbReference type="InterPro" id="IPR050093">
    <property type="entry name" value="ABC_SmlMolc_Importer"/>
</dbReference>
<keyword evidence="6" id="KW-1185">Reference proteome</keyword>
<dbReference type="PROSITE" id="PS00211">
    <property type="entry name" value="ABC_TRANSPORTER_1"/>
    <property type="match status" value="1"/>
</dbReference>
<dbReference type="InterPro" id="IPR017871">
    <property type="entry name" value="ABC_transporter-like_CS"/>
</dbReference>
<dbReference type="InterPro" id="IPR027417">
    <property type="entry name" value="P-loop_NTPase"/>
</dbReference>
<evidence type="ECO:0000313" key="5">
    <source>
        <dbReference type="EMBL" id="EOR20095.1"/>
    </source>
</evidence>
<accession>R9BTQ3</accession>
<evidence type="ECO:0000256" key="2">
    <source>
        <dbReference type="ARBA" id="ARBA00022741"/>
    </source>
</evidence>
<feature type="domain" description="ABC transporter" evidence="4">
    <location>
        <begin position="2"/>
        <end position="232"/>
    </location>
</feature>
<comment type="caution">
    <text evidence="5">The sequence shown here is derived from an EMBL/GenBank/DDBJ whole genome shotgun (WGS) entry which is preliminary data.</text>
</comment>
<keyword evidence="3" id="KW-0067">ATP-binding</keyword>
<reference evidence="5 6" key="1">
    <citation type="submission" date="2013-03" db="EMBL/GenBank/DDBJ databases">
        <title>Whole genome shotgun sequencing of Clostridium sartagoforme AAU1.</title>
        <authorList>
            <person name="Joshi C.G."/>
            <person name="Duggirala S.M."/>
            <person name="Nathani N.M."/>
            <person name="Bhatt V.D."/>
            <person name="Patel A.K."/>
            <person name="Pandya P.R."/>
            <person name="KaPatel J.A."/>
        </authorList>
    </citation>
    <scope>NUCLEOTIDE SEQUENCE [LARGE SCALE GENOMIC DNA]</scope>
    <source>
        <strain evidence="5 6">AAU1</strain>
    </source>
</reference>
<dbReference type="PROSITE" id="PS50893">
    <property type="entry name" value="ABC_TRANSPORTER_2"/>
    <property type="match status" value="1"/>
</dbReference>
<protein>
    <submittedName>
        <fullName evidence="5">Sulfate/molybdate ABC transporter ATPase</fullName>
    </submittedName>
</protein>
<keyword evidence="1" id="KW-0813">Transport</keyword>
<dbReference type="PATRIC" id="fig|1202534.3.peg.3725"/>
<dbReference type="PANTHER" id="PTHR42781:SF4">
    <property type="entry name" value="SPERMIDINE_PUTRESCINE IMPORT ATP-BINDING PROTEIN POTA"/>
    <property type="match status" value="1"/>
</dbReference>
<gene>
    <name evidence="5" type="ORF">A500_18682</name>
</gene>
<dbReference type="Proteomes" id="UP000013988">
    <property type="component" value="Unassembled WGS sequence"/>
</dbReference>
<dbReference type="Gene3D" id="3.40.50.300">
    <property type="entry name" value="P-loop containing nucleotide triphosphate hydrolases"/>
    <property type="match status" value="1"/>
</dbReference>
<dbReference type="PANTHER" id="PTHR42781">
    <property type="entry name" value="SPERMIDINE/PUTRESCINE IMPORT ATP-BINDING PROTEIN POTA"/>
    <property type="match status" value="1"/>
</dbReference>
<sequence>MSLFVDIKKKLKGFSLDVSFETNGEYLGILGSSGSGKSMTLKCIAGIETPDEGRIVLNGKVLFDSYRKINLKPQDRHIGYLFQNYALFPNMTVEENIGIGLLTSKIEKERRVSEIIKKFHLQGLEKKYPNQLSGGQQQRVAMARCIIYKPDILMLDEPFSALDSHLKEKLQSEVLEFLKLYDGEVLMVTHSRDEVYKFCNNIVIIDKGNSILLGNTKEVFRDPKLMEAAMLTGCKNISRCKVISSNKVYAIDWDITLEIEKEIPKEINYIGIRAHSFEIVNTNFKTEKNILDCQIDKIVENVFEYSILLKNKNKENKNTILYKIKKEEWDNRKDKEELYLKIPESSILFLK</sequence>
<evidence type="ECO:0000259" key="4">
    <source>
        <dbReference type="PROSITE" id="PS50893"/>
    </source>
</evidence>
<evidence type="ECO:0000313" key="6">
    <source>
        <dbReference type="Proteomes" id="UP000013988"/>
    </source>
</evidence>
<dbReference type="EMBL" id="ASRV01000225">
    <property type="protein sequence ID" value="EOR20095.1"/>
    <property type="molecule type" value="Genomic_DNA"/>
</dbReference>
<dbReference type="Pfam" id="PF00005">
    <property type="entry name" value="ABC_tran"/>
    <property type="match status" value="1"/>
</dbReference>
<dbReference type="InterPro" id="IPR003593">
    <property type="entry name" value="AAA+_ATPase"/>
</dbReference>
<dbReference type="GO" id="GO:0005524">
    <property type="term" value="F:ATP binding"/>
    <property type="evidence" value="ECO:0007669"/>
    <property type="project" value="UniProtKB-KW"/>
</dbReference>
<dbReference type="InterPro" id="IPR003439">
    <property type="entry name" value="ABC_transporter-like_ATP-bd"/>
</dbReference>
<proteinExistence type="predicted"/>
<dbReference type="SMART" id="SM00382">
    <property type="entry name" value="AAA"/>
    <property type="match status" value="1"/>
</dbReference>
<dbReference type="RefSeq" id="WP_016208948.1">
    <property type="nucleotide sequence ID" value="NZ_ASRV01000225.1"/>
</dbReference>
<evidence type="ECO:0000256" key="1">
    <source>
        <dbReference type="ARBA" id="ARBA00022448"/>
    </source>
</evidence>
<dbReference type="AlphaFoldDB" id="R9BTQ3"/>
<dbReference type="GO" id="GO:0016887">
    <property type="term" value="F:ATP hydrolysis activity"/>
    <property type="evidence" value="ECO:0007669"/>
    <property type="project" value="InterPro"/>
</dbReference>
<name>R9BTQ3_9CLOT</name>